<feature type="region of interest" description="Disordered" evidence="1">
    <location>
        <begin position="28"/>
        <end position="48"/>
    </location>
</feature>
<organism evidence="2 3">
    <name type="scientific">Rotaria magnacalcarata</name>
    <dbReference type="NCBI Taxonomy" id="392030"/>
    <lineage>
        <taxon>Eukaryota</taxon>
        <taxon>Metazoa</taxon>
        <taxon>Spiralia</taxon>
        <taxon>Gnathifera</taxon>
        <taxon>Rotifera</taxon>
        <taxon>Eurotatoria</taxon>
        <taxon>Bdelloidea</taxon>
        <taxon>Philodinida</taxon>
        <taxon>Philodinidae</taxon>
        <taxon>Rotaria</taxon>
    </lineage>
</organism>
<dbReference type="Proteomes" id="UP000663866">
    <property type="component" value="Unassembled WGS sequence"/>
</dbReference>
<proteinExistence type="predicted"/>
<keyword evidence="3" id="KW-1185">Reference proteome</keyword>
<gene>
    <name evidence="2" type="ORF">OVN521_LOCUS46237</name>
</gene>
<dbReference type="EMBL" id="CAJOBG010080883">
    <property type="protein sequence ID" value="CAF4631000.1"/>
    <property type="molecule type" value="Genomic_DNA"/>
</dbReference>
<evidence type="ECO:0000256" key="1">
    <source>
        <dbReference type="SAM" id="MobiDB-lite"/>
    </source>
</evidence>
<comment type="caution">
    <text evidence="2">The sequence shown here is derived from an EMBL/GenBank/DDBJ whole genome shotgun (WGS) entry which is preliminary data.</text>
</comment>
<feature type="non-terminal residue" evidence="2">
    <location>
        <position position="1"/>
    </location>
</feature>
<accession>A0A821E4D1</accession>
<sequence length="48" mass="5864">NHLDSVTPRENIHKDTDERYREALNKFRTDRAEQQQKETVKKSEVFLY</sequence>
<protein>
    <submittedName>
        <fullName evidence="2">Uncharacterized protein</fullName>
    </submittedName>
</protein>
<evidence type="ECO:0000313" key="2">
    <source>
        <dbReference type="EMBL" id="CAF4631000.1"/>
    </source>
</evidence>
<dbReference type="AlphaFoldDB" id="A0A821E4D1"/>
<name>A0A821E4D1_9BILA</name>
<evidence type="ECO:0000313" key="3">
    <source>
        <dbReference type="Proteomes" id="UP000663866"/>
    </source>
</evidence>
<reference evidence="2" key="1">
    <citation type="submission" date="2021-02" db="EMBL/GenBank/DDBJ databases">
        <authorList>
            <person name="Nowell W R."/>
        </authorList>
    </citation>
    <scope>NUCLEOTIDE SEQUENCE</scope>
</reference>